<dbReference type="PANTHER" id="PTHR41283:SF1">
    <property type="entry name" value="AMINOGLYCOSIDE PHOSPHOTRANSFERASE DOMAIN-CONTAINING PROTEIN"/>
    <property type="match status" value="1"/>
</dbReference>
<feature type="domain" description="Aminoglycoside phosphotransferase" evidence="1">
    <location>
        <begin position="48"/>
        <end position="269"/>
    </location>
</feature>
<accession>A0ABS4IQW4</accession>
<dbReference type="PANTHER" id="PTHR41283">
    <property type="entry name" value="AMINOGLYCOSIDE PHOSPHOTRANSFERASE"/>
    <property type="match status" value="1"/>
</dbReference>
<organism evidence="2 3">
    <name type="scientific">Paenibacillus eucommiae</name>
    <dbReference type="NCBI Taxonomy" id="1355755"/>
    <lineage>
        <taxon>Bacteria</taxon>
        <taxon>Bacillati</taxon>
        <taxon>Bacillota</taxon>
        <taxon>Bacilli</taxon>
        <taxon>Bacillales</taxon>
        <taxon>Paenibacillaceae</taxon>
        <taxon>Paenibacillus</taxon>
    </lineage>
</organism>
<evidence type="ECO:0000313" key="2">
    <source>
        <dbReference type="EMBL" id="MBP1989908.1"/>
    </source>
</evidence>
<dbReference type="Gene3D" id="3.90.1200.10">
    <property type="match status" value="1"/>
</dbReference>
<dbReference type="InterPro" id="IPR011009">
    <property type="entry name" value="Kinase-like_dom_sf"/>
</dbReference>
<name>A0ABS4IQW4_9BACL</name>
<comment type="caution">
    <text evidence="2">The sequence shown here is derived from an EMBL/GenBank/DDBJ whole genome shotgun (WGS) entry which is preliminary data.</text>
</comment>
<dbReference type="GO" id="GO:0016301">
    <property type="term" value="F:kinase activity"/>
    <property type="evidence" value="ECO:0007669"/>
    <property type="project" value="UniProtKB-KW"/>
</dbReference>
<evidence type="ECO:0000259" key="1">
    <source>
        <dbReference type="Pfam" id="PF01636"/>
    </source>
</evidence>
<keyword evidence="2" id="KW-0808">Transferase</keyword>
<dbReference type="SUPFAM" id="SSF56112">
    <property type="entry name" value="Protein kinase-like (PK-like)"/>
    <property type="match status" value="1"/>
</dbReference>
<dbReference type="InterPro" id="IPR002575">
    <property type="entry name" value="Aminoglycoside_PTrfase"/>
</dbReference>
<dbReference type="RefSeq" id="WP_209970685.1">
    <property type="nucleotide sequence ID" value="NZ_JAGGLB010000003.1"/>
</dbReference>
<keyword evidence="3" id="KW-1185">Reference proteome</keyword>
<gene>
    <name evidence="2" type="ORF">J2Z66_001506</name>
</gene>
<proteinExistence type="predicted"/>
<dbReference type="Pfam" id="PF01636">
    <property type="entry name" value="APH"/>
    <property type="match status" value="1"/>
</dbReference>
<reference evidence="2 3" key="1">
    <citation type="submission" date="2021-03" db="EMBL/GenBank/DDBJ databases">
        <title>Genomic Encyclopedia of Type Strains, Phase IV (KMG-IV): sequencing the most valuable type-strain genomes for metagenomic binning, comparative biology and taxonomic classification.</title>
        <authorList>
            <person name="Goeker M."/>
        </authorList>
    </citation>
    <scope>NUCLEOTIDE SEQUENCE [LARGE SCALE GENOMIC DNA]</scope>
    <source>
        <strain evidence="2 3">DSM 26048</strain>
    </source>
</reference>
<dbReference type="EMBL" id="JAGGLB010000003">
    <property type="protein sequence ID" value="MBP1989908.1"/>
    <property type="molecule type" value="Genomic_DNA"/>
</dbReference>
<evidence type="ECO:0000313" key="3">
    <source>
        <dbReference type="Proteomes" id="UP001519287"/>
    </source>
</evidence>
<keyword evidence="2" id="KW-0418">Kinase</keyword>
<sequence>MLQLIPNGERRKRWRIGCPNISNLLKELMVKIEDIINDLQDPSITHFSVFKKGFSTATKYILYSKGNKSKYVLKIYGIEKADRRSVEFDLLKRHYSHNVSCPLPVKFGINEEQQICYMILSYLDGVSGDTSLPLKSVEEQYSLGISAGEELKKIHVITPQKPFNWYEKRMRKYQNKIDECKRLGLTFYKQECIESYIKDNIYLLKDSPIHFQHDDFHPQNMIVKDDGTISIIDFDSYDWGDPFEEFFKLPKFTIHVSAYFAKGQVIGYFNHKIPDDFWRKYNLFVALNQHASQIAGAAANNLQAVEERTRFIVETHDFANNGAPEWYQNTIL</sequence>
<dbReference type="Proteomes" id="UP001519287">
    <property type="component" value="Unassembled WGS sequence"/>
</dbReference>
<protein>
    <submittedName>
        <fullName evidence="2">Aminoglycoside phosphotransferase (APT) family kinase protein</fullName>
    </submittedName>
</protein>